<evidence type="ECO:0000313" key="3">
    <source>
        <dbReference type="EMBL" id="WOH11976.1"/>
    </source>
</evidence>
<keyword evidence="4" id="KW-1185">Reference proteome</keyword>
<dbReference type="InterPro" id="IPR007608">
    <property type="entry name" value="Senescence_reg_S40"/>
</dbReference>
<evidence type="ECO:0000313" key="4">
    <source>
        <dbReference type="Proteomes" id="UP000077755"/>
    </source>
</evidence>
<dbReference type="EMBL" id="CP093350">
    <property type="protein sequence ID" value="WOH11976.1"/>
    <property type="molecule type" value="Genomic_DNA"/>
</dbReference>
<dbReference type="GO" id="GO:0010150">
    <property type="term" value="P:leaf senescence"/>
    <property type="evidence" value="ECO:0007669"/>
    <property type="project" value="UniProtKB-ARBA"/>
</dbReference>
<evidence type="ECO:0008006" key="5">
    <source>
        <dbReference type="Google" id="ProtNLM"/>
    </source>
</evidence>
<reference evidence="3" key="1">
    <citation type="journal article" date="2016" name="Nat. Genet.">
        <title>A high-quality carrot genome assembly provides new insights into carotenoid accumulation and asterid genome evolution.</title>
        <authorList>
            <person name="Iorizzo M."/>
            <person name="Ellison S."/>
            <person name="Senalik D."/>
            <person name="Zeng P."/>
            <person name="Satapoomin P."/>
            <person name="Huang J."/>
            <person name="Bowman M."/>
            <person name="Iovene M."/>
            <person name="Sanseverino W."/>
            <person name="Cavagnaro P."/>
            <person name="Yildiz M."/>
            <person name="Macko-Podgorni A."/>
            <person name="Moranska E."/>
            <person name="Grzebelus E."/>
            <person name="Grzebelus D."/>
            <person name="Ashrafi H."/>
            <person name="Zheng Z."/>
            <person name="Cheng S."/>
            <person name="Spooner D."/>
            <person name="Van Deynze A."/>
            <person name="Simon P."/>
        </authorList>
    </citation>
    <scope>NUCLEOTIDE SEQUENCE</scope>
    <source>
        <tissue evidence="3">Leaf</tissue>
    </source>
</reference>
<protein>
    <recommendedName>
        <fullName evidence="5">Senescence regulator</fullName>
    </recommendedName>
</protein>
<name>A0AAF1BDA4_DAUCS</name>
<organism evidence="3 4">
    <name type="scientific">Daucus carota subsp. sativus</name>
    <name type="common">Carrot</name>
    <dbReference type="NCBI Taxonomy" id="79200"/>
    <lineage>
        <taxon>Eukaryota</taxon>
        <taxon>Viridiplantae</taxon>
        <taxon>Streptophyta</taxon>
        <taxon>Embryophyta</taxon>
        <taxon>Tracheophyta</taxon>
        <taxon>Spermatophyta</taxon>
        <taxon>Magnoliopsida</taxon>
        <taxon>eudicotyledons</taxon>
        <taxon>Gunneridae</taxon>
        <taxon>Pentapetalae</taxon>
        <taxon>asterids</taxon>
        <taxon>campanulids</taxon>
        <taxon>Apiales</taxon>
        <taxon>Apiaceae</taxon>
        <taxon>Apioideae</taxon>
        <taxon>Scandiceae</taxon>
        <taxon>Daucinae</taxon>
        <taxon>Daucus</taxon>
        <taxon>Daucus sect. Daucus</taxon>
    </lineage>
</organism>
<sequence length="118" mass="13411">MALEEFQESDTIFDDIVGLSDGDANTTCGYKKSGNNEKLRRKKKSVPMNIPGNHSDNEYEYMYDEDDGRITRPHEIVGRRITAKMAYSVCSGNGRTLKGRHMCEIRDSILRLTGFLET</sequence>
<dbReference type="Pfam" id="PF04520">
    <property type="entry name" value="Senescence_reg"/>
    <property type="match status" value="1"/>
</dbReference>
<evidence type="ECO:0000256" key="2">
    <source>
        <dbReference type="SAM" id="MobiDB-lite"/>
    </source>
</evidence>
<comment type="similarity">
    <text evidence="1">Belongs to the senescence regulator S40 family.</text>
</comment>
<feature type="region of interest" description="Disordered" evidence="2">
    <location>
        <begin position="30"/>
        <end position="58"/>
    </location>
</feature>
<evidence type="ECO:0000256" key="1">
    <source>
        <dbReference type="ARBA" id="ARBA00034773"/>
    </source>
</evidence>
<dbReference type="KEGG" id="dcr:108198264"/>
<accession>A0AAF1BDA4</accession>
<dbReference type="PANTHER" id="PTHR33083:SF49">
    <property type="entry name" value="SENESCENCE REGULATOR"/>
    <property type="match status" value="1"/>
</dbReference>
<reference evidence="3" key="2">
    <citation type="submission" date="2022-03" db="EMBL/GenBank/DDBJ databases">
        <title>Draft title - Genomic analysis of global carrot germplasm unveils the trajectory of domestication and the origin of high carotenoid orange carrot.</title>
        <authorList>
            <person name="Iorizzo M."/>
            <person name="Ellison S."/>
            <person name="Senalik D."/>
            <person name="Macko-Podgorni A."/>
            <person name="Grzebelus D."/>
            <person name="Bostan H."/>
            <person name="Rolling W."/>
            <person name="Curaba J."/>
            <person name="Simon P."/>
        </authorList>
    </citation>
    <scope>NUCLEOTIDE SEQUENCE</scope>
    <source>
        <tissue evidence="3">Leaf</tissue>
    </source>
</reference>
<dbReference type="Proteomes" id="UP000077755">
    <property type="component" value="Chromosome 8"/>
</dbReference>
<dbReference type="PANTHER" id="PTHR33083">
    <property type="entry name" value="EXPRESSED PROTEIN"/>
    <property type="match status" value="1"/>
</dbReference>
<gene>
    <name evidence="3" type="ORF">DCAR_0831472</name>
</gene>
<dbReference type="AlphaFoldDB" id="A0AAF1BDA4"/>
<proteinExistence type="inferred from homology"/>